<reference evidence="6 7" key="2">
    <citation type="submission" date="2017-02" db="EMBL/GenBank/DDBJ databases">
        <title>A genome survey and senescence transcriptome analysis in Lentinula edodes.</title>
        <authorList>
            <person name="Sakamoto Y."/>
            <person name="Nakade K."/>
            <person name="Sato S."/>
            <person name="Yoshida Y."/>
            <person name="Miyazaki K."/>
            <person name="Natsume S."/>
            <person name="Konno N."/>
        </authorList>
    </citation>
    <scope>NUCLEOTIDE SEQUENCE [LARGE SCALE GENOMIC DNA]</scope>
    <source>
        <strain evidence="6 7">NBRC 111202</strain>
    </source>
</reference>
<dbReference type="InterPro" id="IPR023194">
    <property type="entry name" value="eIF3-like_dom_sf"/>
</dbReference>
<feature type="compositionally biased region" description="Basic and acidic residues" evidence="5">
    <location>
        <begin position="203"/>
        <end position="213"/>
    </location>
</feature>
<dbReference type="AlphaFoldDB" id="A0A1Q3DZI8"/>
<comment type="subcellular location">
    <subcellularLocation>
        <location evidence="4">Cytoplasm</location>
    </subcellularLocation>
</comment>
<feature type="compositionally biased region" description="Basic and acidic residues" evidence="5">
    <location>
        <begin position="71"/>
        <end position="83"/>
    </location>
</feature>
<dbReference type="GO" id="GO:0005852">
    <property type="term" value="C:eukaryotic translation initiation factor 3 complex"/>
    <property type="evidence" value="ECO:0007669"/>
    <property type="project" value="UniProtKB-UniRule"/>
</dbReference>
<dbReference type="GO" id="GO:0016282">
    <property type="term" value="C:eukaryotic 43S preinitiation complex"/>
    <property type="evidence" value="ECO:0007669"/>
    <property type="project" value="UniProtKB-UniRule"/>
</dbReference>
<evidence type="ECO:0000256" key="3">
    <source>
        <dbReference type="ARBA" id="ARBA00022917"/>
    </source>
</evidence>
<dbReference type="InterPro" id="IPR013906">
    <property type="entry name" value="eIF3j"/>
</dbReference>
<comment type="function">
    <text evidence="4">Component of the eukaryotic translation initiation factor 3 (eIF-3) complex, which is involved in protein synthesis of a specialized repertoire of mRNAs and, together with other initiation factors, stimulates binding of mRNA and methionyl-tRNAi to the 40S ribosome. The eIF-3 complex specifically targets and initiates translation of a subset of mRNAs involved in cell proliferation.</text>
</comment>
<dbReference type="PANTHER" id="PTHR21681:SF0">
    <property type="entry name" value="EUKARYOTIC TRANSLATION INITIATION FACTOR 3 SUBUNIT J"/>
    <property type="match status" value="1"/>
</dbReference>
<dbReference type="HAMAP" id="MF_03009">
    <property type="entry name" value="eIF3j"/>
    <property type="match status" value="1"/>
</dbReference>
<dbReference type="GO" id="GO:0003743">
    <property type="term" value="F:translation initiation factor activity"/>
    <property type="evidence" value="ECO:0007669"/>
    <property type="project" value="UniProtKB-UniRule"/>
</dbReference>
<dbReference type="GO" id="GO:0001732">
    <property type="term" value="P:formation of cytoplasmic translation initiation complex"/>
    <property type="evidence" value="ECO:0007669"/>
    <property type="project" value="UniProtKB-UniRule"/>
</dbReference>
<keyword evidence="7" id="KW-1185">Reference proteome</keyword>
<reference evidence="6 7" key="1">
    <citation type="submission" date="2016-08" db="EMBL/GenBank/DDBJ databases">
        <authorList>
            <consortium name="Lentinula edodes genome sequencing consortium"/>
            <person name="Sakamoto Y."/>
            <person name="Nakade K."/>
            <person name="Sato S."/>
            <person name="Yoshida Y."/>
            <person name="Miyazaki K."/>
            <person name="Natsume S."/>
            <person name="Konno N."/>
        </authorList>
    </citation>
    <scope>NUCLEOTIDE SEQUENCE [LARGE SCALE GENOMIC DNA]</scope>
    <source>
        <strain evidence="6 7">NBRC 111202</strain>
    </source>
</reference>
<dbReference type="Gene3D" id="1.10.246.60">
    <property type="entry name" value="Eukaryotic translation initiation factor 3 like domains"/>
    <property type="match status" value="1"/>
</dbReference>
<keyword evidence="1 4" id="KW-0963">Cytoplasm</keyword>
<evidence type="ECO:0000256" key="2">
    <source>
        <dbReference type="ARBA" id="ARBA00022540"/>
    </source>
</evidence>
<keyword evidence="2 4" id="KW-0396">Initiation factor</keyword>
<dbReference type="Proteomes" id="UP000188533">
    <property type="component" value="Unassembled WGS sequence"/>
</dbReference>
<comment type="similarity">
    <text evidence="4">Belongs to the eIF-3 subunit J family.</text>
</comment>
<evidence type="ECO:0000313" key="6">
    <source>
        <dbReference type="EMBL" id="GAW00179.1"/>
    </source>
</evidence>
<feature type="compositionally biased region" description="Acidic residues" evidence="5">
    <location>
        <begin position="1"/>
        <end position="11"/>
    </location>
</feature>
<organism evidence="6 7">
    <name type="scientific">Lentinula edodes</name>
    <name type="common">Shiitake mushroom</name>
    <name type="synonym">Lentinus edodes</name>
    <dbReference type="NCBI Taxonomy" id="5353"/>
    <lineage>
        <taxon>Eukaryota</taxon>
        <taxon>Fungi</taxon>
        <taxon>Dikarya</taxon>
        <taxon>Basidiomycota</taxon>
        <taxon>Agaricomycotina</taxon>
        <taxon>Agaricomycetes</taxon>
        <taxon>Agaricomycetidae</taxon>
        <taxon>Agaricales</taxon>
        <taxon>Marasmiineae</taxon>
        <taxon>Omphalotaceae</taxon>
        <taxon>Lentinula</taxon>
    </lineage>
</organism>
<feature type="region of interest" description="Disordered" evidence="5">
    <location>
        <begin position="203"/>
        <end position="227"/>
    </location>
</feature>
<evidence type="ECO:0000256" key="1">
    <source>
        <dbReference type="ARBA" id="ARBA00022490"/>
    </source>
</evidence>
<gene>
    <name evidence="4" type="primary">HCR1</name>
    <name evidence="6" type="ORF">LENED_001679</name>
</gene>
<comment type="subunit">
    <text evidence="4">Component of the eukaryotic translation initiation factor 3 (eIF-3) complex.</text>
</comment>
<protein>
    <recommendedName>
        <fullName evidence="4">Eukaryotic translation initiation factor 3 subunit J</fullName>
        <shortName evidence="4">eIF3j</shortName>
    </recommendedName>
    <alternativeName>
        <fullName evidence="4">Eukaryotic translation initiation factor 3 30 kDa subunit homolog</fullName>
        <shortName evidence="4">eIF-3 30 kDa subunit homolog</shortName>
    </alternativeName>
</protein>
<proteinExistence type="inferred from homology"/>
<comment type="caution">
    <text evidence="6">The sequence shown here is derived from an EMBL/GenBank/DDBJ whole genome shotgun (WGS) entry which is preliminary data.</text>
</comment>
<dbReference type="Pfam" id="PF08597">
    <property type="entry name" value="eIF3_subunit"/>
    <property type="match status" value="1"/>
</dbReference>
<feature type="region of interest" description="Disordered" evidence="5">
    <location>
        <begin position="1"/>
        <end position="96"/>
    </location>
</feature>
<accession>A0A1Q3DZI8</accession>
<evidence type="ECO:0000256" key="5">
    <source>
        <dbReference type="SAM" id="MobiDB-lite"/>
    </source>
</evidence>
<sequence length="254" mass="27913">MSEWEQSDDEQVTNPPPKAVPVKSKGKWEGEDEEDEAPASDWEDSSEEEEAKPTPAVTAAPPKKKGTLKAKLAEKEAMKALRNDEDDSDAYDSDAVLDPREKARRLKEKELNSDLNNAADLFGAAALGGTTSKELDSLLSFQPRTKEDFVKLSTMIIELVMKRHQNKPLYPAFVEHHVRELAGPLKDVEVRKAASGLTTLANEKQKEARDKASGKKKKAASKPTLGSAKVANKVDTGVYDEVLDDFGTNADDFM</sequence>
<dbReference type="STRING" id="5353.A0A1Q3DZI8"/>
<feature type="compositionally biased region" description="Acidic residues" evidence="5">
    <location>
        <begin position="30"/>
        <end position="50"/>
    </location>
</feature>
<dbReference type="GO" id="GO:0033290">
    <property type="term" value="C:eukaryotic 48S preinitiation complex"/>
    <property type="evidence" value="ECO:0007669"/>
    <property type="project" value="UniProtKB-UniRule"/>
</dbReference>
<dbReference type="EMBL" id="BDGU01000028">
    <property type="protein sequence ID" value="GAW00179.1"/>
    <property type="molecule type" value="Genomic_DNA"/>
</dbReference>
<dbReference type="PANTHER" id="PTHR21681">
    <property type="entry name" value="EUKARYOTIC TRANSLATION INITIATION FACTOR 3 SUBUNIT J"/>
    <property type="match status" value="1"/>
</dbReference>
<name>A0A1Q3DZI8_LENED</name>
<keyword evidence="3 4" id="KW-0648">Protein biosynthesis</keyword>
<evidence type="ECO:0000256" key="4">
    <source>
        <dbReference type="HAMAP-Rule" id="MF_03009"/>
    </source>
</evidence>
<evidence type="ECO:0000313" key="7">
    <source>
        <dbReference type="Proteomes" id="UP000188533"/>
    </source>
</evidence>